<proteinExistence type="predicted"/>
<keyword evidence="1" id="KW-1133">Transmembrane helix</keyword>
<dbReference type="RefSeq" id="WP_163230290.1">
    <property type="nucleotide sequence ID" value="NZ_WHZW01000007.1"/>
</dbReference>
<name>A0A6N9Z435_9BIFI</name>
<gene>
    <name evidence="2" type="ORF">GFD25_04265</name>
</gene>
<protein>
    <submittedName>
        <fullName evidence="2">C4-dicarboxylate ABC transporter</fullName>
    </submittedName>
</protein>
<dbReference type="AlphaFoldDB" id="A0A6N9Z435"/>
<feature type="transmembrane region" description="Helical" evidence="1">
    <location>
        <begin position="82"/>
        <end position="103"/>
    </location>
</feature>
<organism evidence="2 3">
    <name type="scientific">Bifidobacterium aerophilum</name>
    <dbReference type="NCBI Taxonomy" id="1798155"/>
    <lineage>
        <taxon>Bacteria</taxon>
        <taxon>Bacillati</taxon>
        <taxon>Actinomycetota</taxon>
        <taxon>Actinomycetes</taxon>
        <taxon>Bifidobacteriales</taxon>
        <taxon>Bifidobacteriaceae</taxon>
        <taxon>Bifidobacterium</taxon>
    </lineage>
</organism>
<keyword evidence="1" id="KW-0472">Membrane</keyword>
<sequence>MVDLLPIILWVLSSLWSAGVCMICVIRGKLLSGERRPDVDTVSWNVIYAQVCSVVFAAVPFMALILIQDDIGRAMMDFYERFLYAGAAASVILVIAAWAFMFVQAKRAERTQMERMLRRK</sequence>
<feature type="transmembrane region" description="Helical" evidence="1">
    <location>
        <begin position="46"/>
        <end position="67"/>
    </location>
</feature>
<dbReference type="EMBL" id="WHZW01000007">
    <property type="protein sequence ID" value="NEG89226.1"/>
    <property type="molecule type" value="Genomic_DNA"/>
</dbReference>
<feature type="transmembrane region" description="Helical" evidence="1">
    <location>
        <begin position="6"/>
        <end position="26"/>
    </location>
</feature>
<keyword evidence="1" id="KW-0812">Transmembrane</keyword>
<evidence type="ECO:0000256" key="1">
    <source>
        <dbReference type="SAM" id="Phobius"/>
    </source>
</evidence>
<comment type="caution">
    <text evidence="2">The sequence shown here is derived from an EMBL/GenBank/DDBJ whole genome shotgun (WGS) entry which is preliminary data.</text>
</comment>
<evidence type="ECO:0000313" key="2">
    <source>
        <dbReference type="EMBL" id="NEG89226.1"/>
    </source>
</evidence>
<evidence type="ECO:0000313" key="3">
    <source>
        <dbReference type="Proteomes" id="UP000469194"/>
    </source>
</evidence>
<reference evidence="2 3" key="1">
    <citation type="submission" date="2019-10" db="EMBL/GenBank/DDBJ databases">
        <title>Bifidobacterium from non-human primates.</title>
        <authorList>
            <person name="Modesto M."/>
        </authorList>
    </citation>
    <scope>NUCLEOTIDE SEQUENCE [LARGE SCALE GENOMIC DNA]</scope>
    <source>
        <strain evidence="2 3">TRE17</strain>
    </source>
</reference>
<keyword evidence="3" id="KW-1185">Reference proteome</keyword>
<dbReference type="Proteomes" id="UP000469194">
    <property type="component" value="Unassembled WGS sequence"/>
</dbReference>
<accession>A0A6N9Z435</accession>